<evidence type="ECO:0000256" key="8">
    <source>
        <dbReference type="SAM" id="MobiDB-lite"/>
    </source>
</evidence>
<evidence type="ECO:0000256" key="3">
    <source>
        <dbReference type="ARBA" id="ARBA00022737"/>
    </source>
</evidence>
<evidence type="ECO:0000256" key="6">
    <source>
        <dbReference type="ARBA" id="ARBA00023136"/>
    </source>
</evidence>
<name>A0ABR3GAA8_9PEZI</name>
<keyword evidence="6 9" id="KW-0472">Membrane</keyword>
<keyword evidence="11" id="KW-1185">Reference proteome</keyword>
<sequence length="965" mass="103938">MFSAGPSTNGDTPFKPGSGSGRPDLDGQLVAAAAGGDAERVKSLLEERANINARSDPRTALRGPATGLAAKIQRDARANDNATPSNKRGRTALQAAAGGGHQAVVKILLDRQVDVNAVPSDRGGRTALQAAAEGGYEVVVDMLLAAGADINAPPAGYDGRTALQAAADGGHESVVKLLLKKQADVNAEPAGYYGRTALRAAAEGGHGLVVELLIGSGADLNAAPLGARGRTALQAAAEGGHELVVEMLLKAGANVNAAPADYYGRTALQAASEGGYEAVVEMLLRRGADVNAAPSGTHGRTALQVSADGGYGSVVKLLLDRGADVNANGSKGTALQAAASGGHGPVVKMLLDRGAIIGEGVHSACIGGHQAIAQLLHECSERLMHEQKIKTSVRDSLGRSPLHLACLHSHLDVAKWFLSSVSGADINLQDYEKQTPLHLAIRKGNLKVFDFLLEKRPEMEVLDNEDRRPLHIALEATVKPAATKLLEKGASARGFTVDDWRTILPKGDTFLMTEEASGSKKIETIIGTGELGRLDSARARHLVSVSTRYLYSTPDGETDFGPFPFPLSKSPTTAGVKWMWTKIGPGQLWDGPAWKNVIPNTSNIVTLAPREALISCSVLFSLSINGPGALPEVVVGVRDTDAKNVEPFRMKGETSQISWIMVARSDGNNNKGSDSRYPIDQKPVVNLRTIEYRGTLNIGWVPDHGVEYFTLFIADLHAKWRRHLGDARQHQDTNYGELLGGRGKNRLLIGTLLTDAQQWGQLRVLLANHVASARGLVIDYGEKSLLYDELKCWEQDYGKEGDDAKKSLENLSRTIGELESGCAEEISGLEKKTKEMIELEFSLVSIYEAQRSTSMAASMKRLSWITFIFLPLMFVASLFGMNLDLLENNPSWVWYPIIGGPILALVLIVWLVFKHPTVERWFEGIFVGFLVWVVAFFKDKRQRLAKLRKEDDEESGIRPKGKKTD</sequence>
<evidence type="ECO:0000256" key="1">
    <source>
        <dbReference type="ARBA" id="ARBA00004141"/>
    </source>
</evidence>
<feature type="repeat" description="ANK" evidence="7">
    <location>
        <begin position="263"/>
        <end position="295"/>
    </location>
</feature>
<feature type="transmembrane region" description="Helical" evidence="9">
    <location>
        <begin position="862"/>
        <end position="880"/>
    </location>
</feature>
<reference evidence="10 11" key="1">
    <citation type="submission" date="2024-02" db="EMBL/GenBank/DDBJ databases">
        <title>Discinaceae phylogenomics.</title>
        <authorList>
            <person name="Dirks A.C."/>
            <person name="James T.Y."/>
        </authorList>
    </citation>
    <scope>NUCLEOTIDE SEQUENCE [LARGE SCALE GENOMIC DNA]</scope>
    <source>
        <strain evidence="10 11">ACD0624</strain>
    </source>
</reference>
<feature type="transmembrane region" description="Helical" evidence="9">
    <location>
        <begin position="919"/>
        <end position="937"/>
    </location>
</feature>
<feature type="repeat" description="ANK" evidence="7">
    <location>
        <begin position="193"/>
        <end position="225"/>
    </location>
</feature>
<dbReference type="Pfam" id="PF01544">
    <property type="entry name" value="CorA"/>
    <property type="match status" value="1"/>
</dbReference>
<evidence type="ECO:0000313" key="10">
    <source>
        <dbReference type="EMBL" id="KAL0632893.1"/>
    </source>
</evidence>
<gene>
    <name evidence="10" type="ORF">Q9L58_008209</name>
</gene>
<feature type="repeat" description="ANK" evidence="7">
    <location>
        <begin position="123"/>
        <end position="155"/>
    </location>
</feature>
<evidence type="ECO:0000256" key="4">
    <source>
        <dbReference type="ARBA" id="ARBA00022989"/>
    </source>
</evidence>
<feature type="repeat" description="ANK" evidence="7">
    <location>
        <begin position="228"/>
        <end position="260"/>
    </location>
</feature>
<dbReference type="PROSITE" id="PS50088">
    <property type="entry name" value="ANK_REPEAT"/>
    <property type="match status" value="9"/>
</dbReference>
<dbReference type="SMART" id="SM00248">
    <property type="entry name" value="ANK"/>
    <property type="match status" value="12"/>
</dbReference>
<feature type="region of interest" description="Disordered" evidence="8">
    <location>
        <begin position="1"/>
        <end position="37"/>
    </location>
</feature>
<comment type="caution">
    <text evidence="10">The sequence shown here is derived from an EMBL/GenBank/DDBJ whole genome shotgun (WGS) entry which is preliminary data.</text>
</comment>
<dbReference type="PANTHER" id="PTHR24171">
    <property type="entry name" value="ANKYRIN REPEAT DOMAIN-CONTAINING PROTEIN 39-RELATED"/>
    <property type="match status" value="1"/>
</dbReference>
<evidence type="ECO:0000313" key="11">
    <source>
        <dbReference type="Proteomes" id="UP001447188"/>
    </source>
</evidence>
<dbReference type="InterPro" id="IPR045863">
    <property type="entry name" value="CorA_TM1_TM2"/>
</dbReference>
<feature type="repeat" description="ANK" evidence="7">
    <location>
        <begin position="298"/>
        <end position="330"/>
    </location>
</feature>
<dbReference type="EMBL" id="JBBBZM010000145">
    <property type="protein sequence ID" value="KAL0632893.1"/>
    <property type="molecule type" value="Genomic_DNA"/>
</dbReference>
<dbReference type="Pfam" id="PF12796">
    <property type="entry name" value="Ank_2"/>
    <property type="match status" value="5"/>
</dbReference>
<keyword evidence="4 9" id="KW-1133">Transmembrane helix</keyword>
<dbReference type="Pfam" id="PF13637">
    <property type="entry name" value="Ank_4"/>
    <property type="match status" value="1"/>
</dbReference>
<dbReference type="Gene3D" id="1.20.58.340">
    <property type="entry name" value="Magnesium transport protein CorA, transmembrane region"/>
    <property type="match status" value="1"/>
</dbReference>
<dbReference type="SUPFAM" id="SSF48403">
    <property type="entry name" value="Ankyrin repeat"/>
    <property type="match status" value="2"/>
</dbReference>
<keyword evidence="3" id="KW-0677">Repeat</keyword>
<dbReference type="PROSITE" id="PS50297">
    <property type="entry name" value="ANK_REP_REGION"/>
    <property type="match status" value="9"/>
</dbReference>
<feature type="compositionally biased region" description="Polar residues" evidence="8">
    <location>
        <begin position="1"/>
        <end position="11"/>
    </location>
</feature>
<dbReference type="Proteomes" id="UP001447188">
    <property type="component" value="Unassembled WGS sequence"/>
</dbReference>
<evidence type="ECO:0000256" key="2">
    <source>
        <dbReference type="ARBA" id="ARBA00022692"/>
    </source>
</evidence>
<proteinExistence type="predicted"/>
<keyword evidence="5 7" id="KW-0040">ANK repeat</keyword>
<feature type="transmembrane region" description="Helical" evidence="9">
    <location>
        <begin position="892"/>
        <end position="913"/>
    </location>
</feature>
<dbReference type="InterPro" id="IPR002110">
    <property type="entry name" value="Ankyrin_rpt"/>
</dbReference>
<organism evidence="10 11">
    <name type="scientific">Discina gigas</name>
    <dbReference type="NCBI Taxonomy" id="1032678"/>
    <lineage>
        <taxon>Eukaryota</taxon>
        <taxon>Fungi</taxon>
        <taxon>Dikarya</taxon>
        <taxon>Ascomycota</taxon>
        <taxon>Pezizomycotina</taxon>
        <taxon>Pezizomycetes</taxon>
        <taxon>Pezizales</taxon>
        <taxon>Discinaceae</taxon>
        <taxon>Discina</taxon>
    </lineage>
</organism>
<feature type="repeat" description="ANK" evidence="7">
    <location>
        <begin position="432"/>
        <end position="464"/>
    </location>
</feature>
<dbReference type="InterPro" id="IPR036770">
    <property type="entry name" value="Ankyrin_rpt-contain_sf"/>
</dbReference>
<keyword evidence="2 9" id="KW-0812">Transmembrane</keyword>
<dbReference type="PRINTS" id="PR01415">
    <property type="entry name" value="ANKYRIN"/>
</dbReference>
<feature type="repeat" description="ANK" evidence="7">
    <location>
        <begin position="88"/>
        <end position="120"/>
    </location>
</feature>
<comment type="subcellular location">
    <subcellularLocation>
        <location evidence="1">Membrane</location>
        <topology evidence="1">Multi-pass membrane protein</topology>
    </subcellularLocation>
</comment>
<evidence type="ECO:0000256" key="7">
    <source>
        <dbReference type="PROSITE-ProRule" id="PRU00023"/>
    </source>
</evidence>
<evidence type="ECO:0000256" key="9">
    <source>
        <dbReference type="SAM" id="Phobius"/>
    </source>
</evidence>
<protein>
    <submittedName>
        <fullName evidence="10">Uncharacterized protein</fullName>
    </submittedName>
</protein>
<evidence type="ECO:0000256" key="5">
    <source>
        <dbReference type="ARBA" id="ARBA00023043"/>
    </source>
</evidence>
<accession>A0ABR3GAA8</accession>
<dbReference type="SUPFAM" id="SSF144083">
    <property type="entry name" value="Magnesium transport protein CorA, transmembrane region"/>
    <property type="match status" value="1"/>
</dbReference>
<dbReference type="Gene3D" id="1.25.40.20">
    <property type="entry name" value="Ankyrin repeat-containing domain"/>
    <property type="match status" value="5"/>
</dbReference>
<feature type="repeat" description="ANK" evidence="7">
    <location>
        <begin position="158"/>
        <end position="190"/>
    </location>
</feature>
<dbReference type="InterPro" id="IPR002523">
    <property type="entry name" value="MgTranspt_CorA/ZnTranspt_ZntB"/>
</dbReference>
<feature type="repeat" description="ANK" evidence="7">
    <location>
        <begin position="330"/>
        <end position="355"/>
    </location>
</feature>